<evidence type="ECO:0000256" key="1">
    <source>
        <dbReference type="ARBA" id="ARBA00006484"/>
    </source>
</evidence>
<accession>A0A1G7SMF9</accession>
<dbReference type="EMBL" id="FNCF01000003">
    <property type="protein sequence ID" value="SDG24034.1"/>
    <property type="molecule type" value="Genomic_DNA"/>
</dbReference>
<organism evidence="3 4">
    <name type="scientific">Klenkia brasiliensis</name>
    <dbReference type="NCBI Taxonomy" id="333142"/>
    <lineage>
        <taxon>Bacteria</taxon>
        <taxon>Bacillati</taxon>
        <taxon>Actinomycetota</taxon>
        <taxon>Actinomycetes</taxon>
        <taxon>Geodermatophilales</taxon>
        <taxon>Geodermatophilaceae</taxon>
        <taxon>Klenkia</taxon>
    </lineage>
</organism>
<dbReference type="FunFam" id="3.40.50.720:FF:000084">
    <property type="entry name" value="Short-chain dehydrogenase reductase"/>
    <property type="match status" value="1"/>
</dbReference>
<sequence>MPDLRLAGRTAVVFGGGTTTGGPDGISSIGAASARTFARQGARVAVVDRDAAAADRTVAAVRADGGDAEALVADVTDPAQVQAAVAAVVDRTGRLDVVQNTVGATVLGAVEDLTLTDWHRALAVNLDSVFLTAQATLPHLLVRGGSMVNVSSTASIRWTGYPYPGYAAAKAGVNQLTRSLALQYADRGVRVNALLVGLVDTPLVYAQLAGDASVEQVRAERDALSPTGRMGTAQDVADAALFLASDESRYVTGVLLPVDGGLSARAM</sequence>
<keyword evidence="2" id="KW-0560">Oxidoreductase</keyword>
<name>A0A1G7SMF9_9ACTN</name>
<dbReference type="OrthoDB" id="3566316at2"/>
<evidence type="ECO:0000256" key="2">
    <source>
        <dbReference type="ARBA" id="ARBA00023002"/>
    </source>
</evidence>
<reference evidence="4" key="1">
    <citation type="submission" date="2016-10" db="EMBL/GenBank/DDBJ databases">
        <authorList>
            <person name="Varghese N."/>
            <person name="Submissions S."/>
        </authorList>
    </citation>
    <scope>NUCLEOTIDE SEQUENCE [LARGE SCALE GENOMIC DNA]</scope>
    <source>
        <strain evidence="4">DSM 44526</strain>
    </source>
</reference>
<dbReference type="RefSeq" id="WP_091062180.1">
    <property type="nucleotide sequence ID" value="NZ_FNCF01000003.1"/>
</dbReference>
<keyword evidence="4" id="KW-1185">Reference proteome</keyword>
<protein>
    <submittedName>
        <fullName evidence="3">NAD(P)-dependent dehydrogenase, short-chain alcohol dehydrogenase family</fullName>
    </submittedName>
</protein>
<dbReference type="PRINTS" id="PR00080">
    <property type="entry name" value="SDRFAMILY"/>
</dbReference>
<dbReference type="SUPFAM" id="SSF51735">
    <property type="entry name" value="NAD(P)-binding Rossmann-fold domains"/>
    <property type="match status" value="1"/>
</dbReference>
<dbReference type="CDD" id="cd05233">
    <property type="entry name" value="SDR_c"/>
    <property type="match status" value="1"/>
</dbReference>
<dbReference type="Gene3D" id="3.40.50.720">
    <property type="entry name" value="NAD(P)-binding Rossmann-like Domain"/>
    <property type="match status" value="1"/>
</dbReference>
<proteinExistence type="inferred from homology"/>
<comment type="similarity">
    <text evidence="1">Belongs to the short-chain dehydrogenases/reductases (SDR) family.</text>
</comment>
<dbReference type="PRINTS" id="PR00081">
    <property type="entry name" value="GDHRDH"/>
</dbReference>
<gene>
    <name evidence="3" type="ORF">SAMN05660324_2080</name>
</gene>
<dbReference type="PANTHER" id="PTHR42760">
    <property type="entry name" value="SHORT-CHAIN DEHYDROGENASES/REDUCTASES FAMILY MEMBER"/>
    <property type="match status" value="1"/>
</dbReference>
<dbReference type="InterPro" id="IPR036291">
    <property type="entry name" value="NAD(P)-bd_dom_sf"/>
</dbReference>
<dbReference type="Pfam" id="PF13561">
    <property type="entry name" value="adh_short_C2"/>
    <property type="match status" value="1"/>
</dbReference>
<dbReference type="InterPro" id="IPR002347">
    <property type="entry name" value="SDR_fam"/>
</dbReference>
<dbReference type="Proteomes" id="UP000198863">
    <property type="component" value="Unassembled WGS sequence"/>
</dbReference>
<dbReference type="GO" id="GO:0016616">
    <property type="term" value="F:oxidoreductase activity, acting on the CH-OH group of donors, NAD or NADP as acceptor"/>
    <property type="evidence" value="ECO:0007669"/>
    <property type="project" value="TreeGrafter"/>
</dbReference>
<dbReference type="PANTHER" id="PTHR42760:SF133">
    <property type="entry name" value="3-OXOACYL-[ACYL-CARRIER-PROTEIN] REDUCTASE"/>
    <property type="match status" value="1"/>
</dbReference>
<evidence type="ECO:0000313" key="4">
    <source>
        <dbReference type="Proteomes" id="UP000198863"/>
    </source>
</evidence>
<evidence type="ECO:0000313" key="3">
    <source>
        <dbReference type="EMBL" id="SDG24034.1"/>
    </source>
</evidence>
<dbReference type="AlphaFoldDB" id="A0A1G7SMF9"/>